<keyword evidence="3" id="KW-0808">Transferase</keyword>
<evidence type="ECO:0000259" key="2">
    <source>
        <dbReference type="Pfam" id="PF00535"/>
    </source>
</evidence>
<dbReference type="InterPro" id="IPR029044">
    <property type="entry name" value="Nucleotide-diphossugar_trans"/>
</dbReference>
<dbReference type="Gene3D" id="3.90.550.10">
    <property type="entry name" value="Spore Coat Polysaccharide Biosynthesis Protein SpsA, Chain A"/>
    <property type="match status" value="1"/>
</dbReference>
<reference evidence="3 4" key="1">
    <citation type="submission" date="2018-12" db="EMBL/GenBank/DDBJ databases">
        <authorList>
            <person name="Yu L."/>
        </authorList>
    </citation>
    <scope>NUCLEOTIDE SEQUENCE [LARGE SCALE GENOMIC DNA]</scope>
    <source>
        <strain evidence="3 4">S5H2222</strain>
    </source>
</reference>
<dbReference type="PANTHER" id="PTHR22916">
    <property type="entry name" value="GLYCOSYLTRANSFERASE"/>
    <property type="match status" value="1"/>
</dbReference>
<comment type="caution">
    <text evidence="3">The sequence shown here is derived from an EMBL/GenBank/DDBJ whole genome shotgun (WGS) entry which is preliminary data.</text>
</comment>
<dbReference type="Proteomes" id="UP000276349">
    <property type="component" value="Unassembled WGS sequence"/>
</dbReference>
<dbReference type="SUPFAM" id="SSF53448">
    <property type="entry name" value="Nucleotide-diphospho-sugar transferases"/>
    <property type="match status" value="1"/>
</dbReference>
<sequence length="250" mass="29339">MKKPLVSIITPTYNASKFINETVQSVWNQTYQNFEHIIVDDCSRDNTWDILEGLEKENSRIKLLRMDKNSGAALARNKAIQLSKGKYIAFLDSDDLWEPRKLELQVQFMQNHNIAFSFTNYKMIDESGQDLYREVKCPKVINYRDLLKNTTIGCLTVMLDKDKIGKITMPNLQPEDTALWLRILKKGHSAYCLQETLASYRLVSNSVSSNKWKVAKRMWKVYRTSEKLNIFSSFCYFFNYAWNAVRKHYL</sequence>
<dbReference type="Pfam" id="PF00535">
    <property type="entry name" value="Glycos_transf_2"/>
    <property type="match status" value="1"/>
</dbReference>
<dbReference type="PANTHER" id="PTHR22916:SF3">
    <property type="entry name" value="UDP-GLCNAC:BETAGAL BETA-1,3-N-ACETYLGLUCOSAMINYLTRANSFERASE-LIKE PROTEIN 1"/>
    <property type="match status" value="1"/>
</dbReference>
<dbReference type="EMBL" id="RXNR01000022">
    <property type="protein sequence ID" value="RTQ93161.1"/>
    <property type="molecule type" value="Genomic_DNA"/>
</dbReference>
<dbReference type="GO" id="GO:0016758">
    <property type="term" value="F:hexosyltransferase activity"/>
    <property type="evidence" value="ECO:0007669"/>
    <property type="project" value="UniProtKB-ARBA"/>
</dbReference>
<accession>A0A431UTN7</accession>
<dbReference type="InterPro" id="IPR001173">
    <property type="entry name" value="Glyco_trans_2-like"/>
</dbReference>
<evidence type="ECO:0000313" key="4">
    <source>
        <dbReference type="Proteomes" id="UP000276349"/>
    </source>
</evidence>
<gene>
    <name evidence="3" type="ORF">EKG35_09520</name>
</gene>
<comment type="similarity">
    <text evidence="1">Belongs to the glycosyltransferase 2 family.</text>
</comment>
<dbReference type="AlphaFoldDB" id="A0A431UTN7"/>
<evidence type="ECO:0000313" key="3">
    <source>
        <dbReference type="EMBL" id="RTQ93161.1"/>
    </source>
</evidence>
<dbReference type="CDD" id="cd00761">
    <property type="entry name" value="Glyco_tranf_GTA_type"/>
    <property type="match status" value="1"/>
</dbReference>
<name>A0A431UTN7_9BACI</name>
<protein>
    <submittedName>
        <fullName evidence="3">Glycosyltransferase family 2 protein</fullName>
    </submittedName>
</protein>
<proteinExistence type="inferred from homology"/>
<dbReference type="RefSeq" id="WP_126294219.1">
    <property type="nucleotide sequence ID" value="NZ_RXNR01000022.1"/>
</dbReference>
<dbReference type="FunFam" id="3.90.550.10:FF:000130">
    <property type="entry name" value="Family 2 glycosyl transferase"/>
    <property type="match status" value="1"/>
</dbReference>
<evidence type="ECO:0000256" key="1">
    <source>
        <dbReference type="ARBA" id="ARBA00006739"/>
    </source>
</evidence>
<organism evidence="3 4">
    <name type="scientific">Lysinibacillus telephonicus</name>
    <dbReference type="NCBI Taxonomy" id="1714840"/>
    <lineage>
        <taxon>Bacteria</taxon>
        <taxon>Bacillati</taxon>
        <taxon>Bacillota</taxon>
        <taxon>Bacilli</taxon>
        <taxon>Bacillales</taxon>
        <taxon>Bacillaceae</taxon>
        <taxon>Lysinibacillus</taxon>
    </lineage>
</organism>
<dbReference type="OrthoDB" id="9785185at2"/>
<feature type="domain" description="Glycosyltransferase 2-like" evidence="2">
    <location>
        <begin position="7"/>
        <end position="152"/>
    </location>
</feature>
<keyword evidence="4" id="KW-1185">Reference proteome</keyword>